<evidence type="ECO:0000313" key="1">
    <source>
        <dbReference type="EMBL" id="KHJ79414.1"/>
    </source>
</evidence>
<proteinExistence type="predicted"/>
<gene>
    <name evidence="1" type="ORF">OESDEN_20940</name>
</gene>
<name>A0A0B1S3A4_OESDE</name>
<organism evidence="1 2">
    <name type="scientific">Oesophagostomum dentatum</name>
    <name type="common">Nodular worm</name>
    <dbReference type="NCBI Taxonomy" id="61180"/>
    <lineage>
        <taxon>Eukaryota</taxon>
        <taxon>Metazoa</taxon>
        <taxon>Ecdysozoa</taxon>
        <taxon>Nematoda</taxon>
        <taxon>Chromadorea</taxon>
        <taxon>Rhabditida</taxon>
        <taxon>Rhabditina</taxon>
        <taxon>Rhabditomorpha</taxon>
        <taxon>Strongyloidea</taxon>
        <taxon>Strongylidae</taxon>
        <taxon>Oesophagostomum</taxon>
    </lineage>
</organism>
<dbReference type="AlphaFoldDB" id="A0A0B1S3A4"/>
<sequence>MMQFSNGTLVPEDRVRRAAEYHYFNSERTKPRSRASTTHSFSFLRNERDYTKLRKYYEQGLDKISKAERLKIIAHRLRDIVEERRQRG</sequence>
<accession>A0A0B1S3A4</accession>
<dbReference type="Proteomes" id="UP000053660">
    <property type="component" value="Unassembled WGS sequence"/>
</dbReference>
<dbReference type="EMBL" id="KN605130">
    <property type="protein sequence ID" value="KHJ79414.1"/>
    <property type="molecule type" value="Genomic_DNA"/>
</dbReference>
<keyword evidence="2" id="KW-1185">Reference proteome</keyword>
<evidence type="ECO:0000313" key="2">
    <source>
        <dbReference type="Proteomes" id="UP000053660"/>
    </source>
</evidence>
<reference evidence="1 2" key="1">
    <citation type="submission" date="2014-03" db="EMBL/GenBank/DDBJ databases">
        <title>Draft genome of the hookworm Oesophagostomum dentatum.</title>
        <authorList>
            <person name="Mitreva M."/>
        </authorList>
    </citation>
    <scope>NUCLEOTIDE SEQUENCE [LARGE SCALE GENOMIC DNA]</scope>
    <source>
        <strain evidence="1 2">OD-Hann</strain>
    </source>
</reference>
<protein>
    <submittedName>
        <fullName evidence="1">Uncharacterized protein</fullName>
    </submittedName>
</protein>